<evidence type="ECO:0000256" key="1">
    <source>
        <dbReference type="ARBA" id="ARBA00009477"/>
    </source>
</evidence>
<organism evidence="5 6">
    <name type="scientific">Xylanibacter muris</name>
    <dbReference type="NCBI Taxonomy" id="2736290"/>
    <lineage>
        <taxon>Bacteria</taxon>
        <taxon>Pseudomonadati</taxon>
        <taxon>Bacteroidota</taxon>
        <taxon>Bacteroidia</taxon>
        <taxon>Bacteroidales</taxon>
        <taxon>Prevotellaceae</taxon>
        <taxon>Xylanibacter</taxon>
    </lineage>
</organism>
<keyword evidence="2" id="KW-0813">Transport</keyword>
<dbReference type="Pfam" id="PF25975">
    <property type="entry name" value="CzcB_C"/>
    <property type="match status" value="1"/>
</dbReference>
<dbReference type="RefSeq" id="WP_172272039.1">
    <property type="nucleotide sequence ID" value="NZ_CASGMU010000015.1"/>
</dbReference>
<dbReference type="Gene3D" id="2.40.30.170">
    <property type="match status" value="1"/>
</dbReference>
<evidence type="ECO:0000313" key="6">
    <source>
        <dbReference type="Proteomes" id="UP000714420"/>
    </source>
</evidence>
<evidence type="ECO:0000256" key="3">
    <source>
        <dbReference type="SAM" id="MobiDB-lite"/>
    </source>
</evidence>
<dbReference type="Gene3D" id="2.40.420.20">
    <property type="match status" value="1"/>
</dbReference>
<dbReference type="SUPFAM" id="SSF111369">
    <property type="entry name" value="HlyD-like secretion proteins"/>
    <property type="match status" value="1"/>
</dbReference>
<sequence>MKLNIFVLATMAALVSCGHSHDGEESGTGHQEHVAAGGDEKGGHVPHEGIYFSKAQAAAAGLRTETVSPGEFREVIRTGGQIEAAMGDEYVVAATSAGVVSYPPAVMTEGAAVAKGSTVVTISARNLTDGDPSQKAKIAYETAKKDYERASKLVEDRIISQKEYEQARLSYEQARAAYGAHAANMTPAGVRVGSPISGYVKSRMVGNGEYVSVGQPVMTVTKNRRMQLRADVPERFYGRLASIKDANFAVPHSNKVYRMDNMGGKLLSYGKASGGVSPYIPVIFEFNNTADVMPGAYVEVYLLSDVQEGVLSVPVSALTEEQGLYFVYIREGAEDYHKREVTVGDGDGERVRVLSGLKPGEKVVVRGAYQVKLAAMSAVMPESHGHSH</sequence>
<dbReference type="InterPro" id="IPR051909">
    <property type="entry name" value="MFP_Cation_Efflux"/>
</dbReference>
<dbReference type="PANTHER" id="PTHR30097:SF4">
    <property type="entry name" value="SLR6042 PROTEIN"/>
    <property type="match status" value="1"/>
</dbReference>
<protein>
    <submittedName>
        <fullName evidence="5">Efflux RND transporter periplasmic adaptor subunit</fullName>
    </submittedName>
</protein>
<feature type="compositionally biased region" description="Basic and acidic residues" evidence="3">
    <location>
        <begin position="30"/>
        <end position="47"/>
    </location>
</feature>
<name>A0ABX2AIF4_9BACT</name>
<evidence type="ECO:0000259" key="4">
    <source>
        <dbReference type="Pfam" id="PF25975"/>
    </source>
</evidence>
<dbReference type="NCBIfam" id="TIGR01730">
    <property type="entry name" value="RND_mfp"/>
    <property type="match status" value="1"/>
</dbReference>
<evidence type="ECO:0000313" key="5">
    <source>
        <dbReference type="EMBL" id="NPD90803.1"/>
    </source>
</evidence>
<dbReference type="Gene3D" id="2.40.50.100">
    <property type="match status" value="1"/>
</dbReference>
<evidence type="ECO:0000256" key="2">
    <source>
        <dbReference type="ARBA" id="ARBA00022448"/>
    </source>
</evidence>
<accession>A0ABX2AIF4</accession>
<dbReference type="PROSITE" id="PS51257">
    <property type="entry name" value="PROKAR_LIPOPROTEIN"/>
    <property type="match status" value="1"/>
</dbReference>
<dbReference type="PANTHER" id="PTHR30097">
    <property type="entry name" value="CATION EFFLUX SYSTEM PROTEIN CUSB"/>
    <property type="match status" value="1"/>
</dbReference>
<reference evidence="5 6" key="1">
    <citation type="submission" date="2020-05" db="EMBL/GenBank/DDBJ databases">
        <title>Distinct polysaccharide utilization as determinants for interspecies competition between intestinal Prevotella spp.</title>
        <authorList>
            <person name="Galvez E.J.C."/>
            <person name="Iljazovic A."/>
            <person name="Strowig T."/>
        </authorList>
    </citation>
    <scope>NUCLEOTIDE SEQUENCE [LARGE SCALE GENOMIC DNA]</scope>
    <source>
        <strain evidence="5 6">PMUR</strain>
    </source>
</reference>
<gene>
    <name evidence="5" type="ORF">HPS56_00255</name>
</gene>
<proteinExistence type="inferred from homology"/>
<dbReference type="InterPro" id="IPR058649">
    <property type="entry name" value="CzcB_C"/>
</dbReference>
<feature type="region of interest" description="Disordered" evidence="3">
    <location>
        <begin position="19"/>
        <end position="47"/>
    </location>
</feature>
<feature type="domain" description="CzcB-like C-terminal circularly permuted SH3-like" evidence="4">
    <location>
        <begin position="312"/>
        <end position="372"/>
    </location>
</feature>
<dbReference type="InterPro" id="IPR006143">
    <property type="entry name" value="RND_pump_MFP"/>
</dbReference>
<comment type="caution">
    <text evidence="5">The sequence shown here is derived from an EMBL/GenBank/DDBJ whole genome shotgun (WGS) entry which is preliminary data.</text>
</comment>
<comment type="similarity">
    <text evidence="1">Belongs to the membrane fusion protein (MFP) (TC 8.A.1) family.</text>
</comment>
<keyword evidence="6" id="KW-1185">Reference proteome</keyword>
<dbReference type="Proteomes" id="UP000714420">
    <property type="component" value="Unassembled WGS sequence"/>
</dbReference>
<dbReference type="Gene3D" id="1.10.287.470">
    <property type="entry name" value="Helix hairpin bin"/>
    <property type="match status" value="1"/>
</dbReference>
<dbReference type="EMBL" id="JABKKF010000001">
    <property type="protein sequence ID" value="NPD90803.1"/>
    <property type="molecule type" value="Genomic_DNA"/>
</dbReference>